<dbReference type="Gene3D" id="3.40.50.1000">
    <property type="entry name" value="HAD superfamily/HAD-like"/>
    <property type="match status" value="1"/>
</dbReference>
<keyword evidence="4" id="KW-0460">Magnesium</keyword>
<proteinExistence type="inferred from homology"/>
<dbReference type="InterPro" id="IPR006439">
    <property type="entry name" value="HAD-SF_hydro_IA"/>
</dbReference>
<evidence type="ECO:0000256" key="1">
    <source>
        <dbReference type="ARBA" id="ARBA00001946"/>
    </source>
</evidence>
<dbReference type="SFLD" id="SFLDG01135">
    <property type="entry name" value="C1.5.6:_HAD__Beta-PGM__Phospha"/>
    <property type="match status" value="1"/>
</dbReference>
<comment type="similarity">
    <text evidence="2">Belongs to the HAD-like hydrolase superfamily. CbbY/CbbZ/Gph/YieH family.</text>
</comment>
<dbReference type="PANTHER" id="PTHR46193">
    <property type="entry name" value="6-PHOSPHOGLUCONATE PHOSPHATASE"/>
    <property type="match status" value="1"/>
</dbReference>
<dbReference type="InterPro" id="IPR041492">
    <property type="entry name" value="HAD_2"/>
</dbReference>
<organism evidence="5 6">
    <name type="scientific">Aerophobetes bacterium</name>
    <dbReference type="NCBI Taxonomy" id="2030807"/>
    <lineage>
        <taxon>Bacteria</taxon>
        <taxon>Candidatus Aerophobota</taxon>
    </lineage>
</organism>
<dbReference type="GO" id="GO:0003824">
    <property type="term" value="F:catalytic activity"/>
    <property type="evidence" value="ECO:0007669"/>
    <property type="project" value="UniProtKB-ARBA"/>
</dbReference>
<dbReference type="PRINTS" id="PR00413">
    <property type="entry name" value="HADHALOGNASE"/>
</dbReference>
<dbReference type="Proteomes" id="UP000267654">
    <property type="component" value="Unassembled WGS sequence"/>
</dbReference>
<evidence type="ECO:0000313" key="5">
    <source>
        <dbReference type="EMBL" id="RLE11962.1"/>
    </source>
</evidence>
<evidence type="ECO:0000256" key="2">
    <source>
        <dbReference type="ARBA" id="ARBA00006171"/>
    </source>
</evidence>
<dbReference type="InterPro" id="IPR051600">
    <property type="entry name" value="Beta-PGM-like"/>
</dbReference>
<evidence type="ECO:0000256" key="4">
    <source>
        <dbReference type="ARBA" id="ARBA00022842"/>
    </source>
</evidence>
<dbReference type="EMBL" id="QMQB01000198">
    <property type="protein sequence ID" value="RLE11962.1"/>
    <property type="molecule type" value="Genomic_DNA"/>
</dbReference>
<dbReference type="InterPro" id="IPR023198">
    <property type="entry name" value="PGP-like_dom2"/>
</dbReference>
<dbReference type="Pfam" id="PF13419">
    <property type="entry name" value="HAD_2"/>
    <property type="match status" value="1"/>
</dbReference>
<keyword evidence="3" id="KW-0479">Metal-binding</keyword>
<comment type="cofactor">
    <cofactor evidence="1">
        <name>Mg(2+)</name>
        <dbReference type="ChEBI" id="CHEBI:18420"/>
    </cofactor>
</comment>
<evidence type="ECO:0000313" key="6">
    <source>
        <dbReference type="Proteomes" id="UP000267654"/>
    </source>
</evidence>
<evidence type="ECO:0008006" key="7">
    <source>
        <dbReference type="Google" id="ProtNLM"/>
    </source>
</evidence>
<sequence>MAYFREERLARLLGRVRVVIFDMDGLIVDNESLQFEATNKVLSPYKIKLTTDDWIKKCLGRRAKEFFRDIVSENSISLKEGLEDLVERKNRYYQQLVSRRIDDIVRPGVVEFIDFLYRRYKLALATCAGRIETEAVIGKRGLGIMDKFEVIIMGDEVEYPKPDPQIYKLVADKMKISPSSCLVLEDTAIGVEAARGAGMFVVAVPNRYTKNQDFSRANYVVTDLTPEARIINLK</sequence>
<dbReference type="GO" id="GO:0046872">
    <property type="term" value="F:metal ion binding"/>
    <property type="evidence" value="ECO:0007669"/>
    <property type="project" value="UniProtKB-KW"/>
</dbReference>
<dbReference type="SUPFAM" id="SSF56784">
    <property type="entry name" value="HAD-like"/>
    <property type="match status" value="1"/>
</dbReference>
<comment type="caution">
    <text evidence="5">The sequence shown here is derived from an EMBL/GenBank/DDBJ whole genome shotgun (WGS) entry which is preliminary data.</text>
</comment>
<protein>
    <recommendedName>
        <fullName evidence="7">HAD family phosphatase</fullName>
    </recommendedName>
</protein>
<dbReference type="InterPro" id="IPR023214">
    <property type="entry name" value="HAD_sf"/>
</dbReference>
<reference evidence="5 6" key="1">
    <citation type="submission" date="2018-06" db="EMBL/GenBank/DDBJ databases">
        <title>Extensive metabolic versatility and redundancy in microbially diverse, dynamic hydrothermal sediments.</title>
        <authorList>
            <person name="Dombrowski N."/>
            <person name="Teske A."/>
            <person name="Baker B.J."/>
        </authorList>
    </citation>
    <scope>NUCLEOTIDE SEQUENCE [LARGE SCALE GENOMIC DNA]</scope>
    <source>
        <strain evidence="5">B19_G9</strain>
    </source>
</reference>
<dbReference type="NCBIfam" id="TIGR01509">
    <property type="entry name" value="HAD-SF-IA-v3"/>
    <property type="match status" value="1"/>
</dbReference>
<dbReference type="AlphaFoldDB" id="A0A662DCV5"/>
<evidence type="ECO:0000256" key="3">
    <source>
        <dbReference type="ARBA" id="ARBA00022723"/>
    </source>
</evidence>
<name>A0A662DCV5_UNCAE</name>
<dbReference type="InterPro" id="IPR036412">
    <property type="entry name" value="HAD-like_sf"/>
</dbReference>
<dbReference type="Gene3D" id="1.10.150.240">
    <property type="entry name" value="Putative phosphatase, domain 2"/>
    <property type="match status" value="1"/>
</dbReference>
<gene>
    <name evidence="5" type="ORF">DRI96_05345</name>
</gene>
<dbReference type="PANTHER" id="PTHR46193:SF21">
    <property type="entry name" value="SLL1138 PROTEIN"/>
    <property type="match status" value="1"/>
</dbReference>
<dbReference type="SFLD" id="SFLDS00003">
    <property type="entry name" value="Haloacid_Dehalogenase"/>
    <property type="match status" value="1"/>
</dbReference>
<accession>A0A662DCV5</accession>
<dbReference type="SFLD" id="SFLDG01129">
    <property type="entry name" value="C1.5:_HAD__Beta-PGM__Phosphata"/>
    <property type="match status" value="1"/>
</dbReference>